<proteinExistence type="inferred from homology"/>
<keyword evidence="13 19" id="KW-0472">Membrane</keyword>
<name>A0A516H4U1_9PROT</name>
<evidence type="ECO:0000256" key="5">
    <source>
        <dbReference type="ARBA" id="ARBA00013200"/>
    </source>
</evidence>
<keyword evidence="21" id="KW-1185">Reference proteome</keyword>
<evidence type="ECO:0000313" key="20">
    <source>
        <dbReference type="EMBL" id="QDO98788.1"/>
    </source>
</evidence>
<evidence type="ECO:0000256" key="15">
    <source>
        <dbReference type="ARBA" id="ARBA00032605"/>
    </source>
</evidence>
<comment type="subcellular location">
    <subcellularLocation>
        <location evidence="2 19">Cell membrane</location>
        <topology evidence="2 19">Multi-pass membrane protein</topology>
    </subcellularLocation>
</comment>
<evidence type="ECO:0000256" key="17">
    <source>
        <dbReference type="ARBA" id="ARBA00048623"/>
    </source>
</evidence>
<evidence type="ECO:0000256" key="2">
    <source>
        <dbReference type="ARBA" id="ARBA00004651"/>
    </source>
</evidence>
<dbReference type="UniPathway" id="UPA00148">
    <property type="reaction ID" value="UER00238"/>
</dbReference>
<dbReference type="EC" id="2.7.8.26" evidence="5 19"/>
<comment type="pathway">
    <text evidence="3 19">Cofactor biosynthesis; adenosylcobalamin biosynthesis; adenosylcobalamin from cob(II)yrinate a,c-diamide: step 7/7.</text>
</comment>
<protein>
    <recommendedName>
        <fullName evidence="6 19">Adenosylcobinamide-GDP ribazoletransferase</fullName>
        <ecNumber evidence="5 19">2.7.8.26</ecNumber>
    </recommendedName>
    <alternativeName>
        <fullName evidence="16 19">Cobalamin synthase</fullName>
    </alternativeName>
    <alternativeName>
        <fullName evidence="15 19">Cobalamin-5'-phosphate synthase</fullName>
    </alternativeName>
</protein>
<comment type="catalytic activity">
    <reaction evidence="17 19">
        <text>alpha-ribazole + adenosylcob(III)inamide-GDP = adenosylcob(III)alamin + GMP + H(+)</text>
        <dbReference type="Rhea" id="RHEA:16049"/>
        <dbReference type="ChEBI" id="CHEBI:10329"/>
        <dbReference type="ChEBI" id="CHEBI:15378"/>
        <dbReference type="ChEBI" id="CHEBI:18408"/>
        <dbReference type="ChEBI" id="CHEBI:58115"/>
        <dbReference type="ChEBI" id="CHEBI:60487"/>
        <dbReference type="EC" id="2.7.8.26"/>
    </reaction>
</comment>
<sequence>MTDNPNHQNSSHQNSRRSRWLSDLRLALMLLTRLPAGKSASPEDATVARAAWIFPVIGLLVGAAGGGVFMLASSLGLGMASAALLAMGSQVLLTGALHEDGLADTADGFGGGRSRERKLEIMRDSRIGTYGVVALVLVLSLRFTALQDIASNLLSISDELDEATGQNSAVIIALIAAGALSRAAMAVVWYLLPPARTDGLAAGSGTVSFGSAVAAAVIAALIAFATLPGLAFVVACAAAAVLAMAVAALAQWQIRGHTGDVLGTAQQITEVGVLLAIGAATIAA</sequence>
<dbReference type="OrthoDB" id="9794626at2"/>
<comment type="function">
    <text evidence="14 19">Joins adenosylcobinamide-GDP and alpha-ribazole to generate adenosylcobalamin (Ado-cobalamin). Also synthesizes adenosylcobalamin 5'-phosphate from adenosylcobinamide-GDP and alpha-ribazole 5'-phosphate.</text>
</comment>
<evidence type="ECO:0000256" key="10">
    <source>
        <dbReference type="ARBA" id="ARBA00022692"/>
    </source>
</evidence>
<evidence type="ECO:0000256" key="1">
    <source>
        <dbReference type="ARBA" id="ARBA00001946"/>
    </source>
</evidence>
<keyword evidence="11 19" id="KW-0460">Magnesium</keyword>
<dbReference type="NCBIfam" id="TIGR00317">
    <property type="entry name" value="cobS"/>
    <property type="match status" value="1"/>
</dbReference>
<feature type="transmembrane region" description="Helical" evidence="19">
    <location>
        <begin position="52"/>
        <end position="77"/>
    </location>
</feature>
<dbReference type="EMBL" id="CP041636">
    <property type="protein sequence ID" value="QDO98788.1"/>
    <property type="molecule type" value="Genomic_DNA"/>
</dbReference>
<evidence type="ECO:0000313" key="21">
    <source>
        <dbReference type="Proteomes" id="UP000317496"/>
    </source>
</evidence>
<comment type="similarity">
    <text evidence="4 19">Belongs to the CobS family.</text>
</comment>
<accession>A0A516H4U1</accession>
<reference evidence="20 21" key="1">
    <citation type="submission" date="2019-07" db="EMBL/GenBank/DDBJ databases">
        <title>Genome sequencing for Ferrovibrio sp. K5.</title>
        <authorList>
            <person name="Park S.-J."/>
        </authorList>
    </citation>
    <scope>NUCLEOTIDE SEQUENCE [LARGE SCALE GENOMIC DNA]</scope>
    <source>
        <strain evidence="20 21">K5</strain>
    </source>
</reference>
<dbReference type="GO" id="GO:0005886">
    <property type="term" value="C:plasma membrane"/>
    <property type="evidence" value="ECO:0007669"/>
    <property type="project" value="UniProtKB-SubCell"/>
</dbReference>
<keyword evidence="8 19" id="KW-0169">Cobalamin biosynthesis</keyword>
<evidence type="ECO:0000256" key="4">
    <source>
        <dbReference type="ARBA" id="ARBA00010561"/>
    </source>
</evidence>
<dbReference type="PANTHER" id="PTHR34148:SF1">
    <property type="entry name" value="ADENOSYLCOBINAMIDE-GDP RIBAZOLETRANSFERASE"/>
    <property type="match status" value="1"/>
</dbReference>
<dbReference type="GO" id="GO:0009236">
    <property type="term" value="P:cobalamin biosynthetic process"/>
    <property type="evidence" value="ECO:0007669"/>
    <property type="project" value="UniProtKB-UniRule"/>
</dbReference>
<dbReference type="HAMAP" id="MF_00719">
    <property type="entry name" value="CobS"/>
    <property type="match status" value="1"/>
</dbReference>
<keyword evidence="12 19" id="KW-1133">Transmembrane helix</keyword>
<evidence type="ECO:0000256" key="19">
    <source>
        <dbReference type="HAMAP-Rule" id="MF_00719"/>
    </source>
</evidence>
<dbReference type="Pfam" id="PF02654">
    <property type="entry name" value="CobS"/>
    <property type="match status" value="1"/>
</dbReference>
<evidence type="ECO:0000256" key="11">
    <source>
        <dbReference type="ARBA" id="ARBA00022842"/>
    </source>
</evidence>
<evidence type="ECO:0000256" key="12">
    <source>
        <dbReference type="ARBA" id="ARBA00022989"/>
    </source>
</evidence>
<keyword evidence="9 19" id="KW-0808">Transferase</keyword>
<evidence type="ECO:0000256" key="3">
    <source>
        <dbReference type="ARBA" id="ARBA00004663"/>
    </source>
</evidence>
<evidence type="ECO:0000256" key="18">
    <source>
        <dbReference type="ARBA" id="ARBA00049504"/>
    </source>
</evidence>
<evidence type="ECO:0000256" key="9">
    <source>
        <dbReference type="ARBA" id="ARBA00022679"/>
    </source>
</evidence>
<comment type="cofactor">
    <cofactor evidence="1 19">
        <name>Mg(2+)</name>
        <dbReference type="ChEBI" id="CHEBI:18420"/>
    </cofactor>
</comment>
<dbReference type="GO" id="GO:0008818">
    <property type="term" value="F:cobalamin 5'-phosphate synthase activity"/>
    <property type="evidence" value="ECO:0007669"/>
    <property type="project" value="UniProtKB-UniRule"/>
</dbReference>
<gene>
    <name evidence="19 20" type="primary">cobS</name>
    <name evidence="20" type="ORF">FNB15_16575</name>
</gene>
<dbReference type="KEGG" id="fer:FNB15_16575"/>
<dbReference type="Proteomes" id="UP000317496">
    <property type="component" value="Chromosome"/>
</dbReference>
<evidence type="ECO:0000256" key="16">
    <source>
        <dbReference type="ARBA" id="ARBA00032853"/>
    </source>
</evidence>
<dbReference type="InterPro" id="IPR003805">
    <property type="entry name" value="CobS"/>
</dbReference>
<feature type="transmembrane region" description="Helical" evidence="19">
    <location>
        <begin position="169"/>
        <end position="192"/>
    </location>
</feature>
<dbReference type="RefSeq" id="WP_144069769.1">
    <property type="nucleotide sequence ID" value="NZ_CP041636.1"/>
</dbReference>
<evidence type="ECO:0000256" key="14">
    <source>
        <dbReference type="ARBA" id="ARBA00025228"/>
    </source>
</evidence>
<keyword evidence="10 19" id="KW-0812">Transmembrane</keyword>
<feature type="transmembrane region" description="Helical" evidence="19">
    <location>
        <begin position="199"/>
        <end position="224"/>
    </location>
</feature>
<dbReference type="AlphaFoldDB" id="A0A516H4U1"/>
<keyword evidence="7 19" id="KW-1003">Cell membrane</keyword>
<comment type="catalytic activity">
    <reaction evidence="18 19">
        <text>alpha-ribazole 5'-phosphate + adenosylcob(III)inamide-GDP = adenosylcob(III)alamin 5'-phosphate + GMP + H(+)</text>
        <dbReference type="Rhea" id="RHEA:23560"/>
        <dbReference type="ChEBI" id="CHEBI:15378"/>
        <dbReference type="ChEBI" id="CHEBI:57918"/>
        <dbReference type="ChEBI" id="CHEBI:58115"/>
        <dbReference type="ChEBI" id="CHEBI:60487"/>
        <dbReference type="ChEBI" id="CHEBI:60493"/>
        <dbReference type="EC" id="2.7.8.26"/>
    </reaction>
</comment>
<evidence type="ECO:0000256" key="7">
    <source>
        <dbReference type="ARBA" id="ARBA00022475"/>
    </source>
</evidence>
<feature type="transmembrane region" description="Helical" evidence="19">
    <location>
        <begin position="230"/>
        <end position="250"/>
    </location>
</feature>
<feature type="transmembrane region" description="Helical" evidence="19">
    <location>
        <begin position="127"/>
        <end position="149"/>
    </location>
</feature>
<dbReference type="GO" id="GO:0051073">
    <property type="term" value="F:adenosylcobinamide-GDP ribazoletransferase activity"/>
    <property type="evidence" value="ECO:0007669"/>
    <property type="project" value="UniProtKB-UniRule"/>
</dbReference>
<organism evidence="20 21">
    <name type="scientific">Ferrovibrio terrae</name>
    <dbReference type="NCBI Taxonomy" id="2594003"/>
    <lineage>
        <taxon>Bacteria</taxon>
        <taxon>Pseudomonadati</taxon>
        <taxon>Pseudomonadota</taxon>
        <taxon>Alphaproteobacteria</taxon>
        <taxon>Rhodospirillales</taxon>
        <taxon>Rhodospirillaceae</taxon>
        <taxon>Ferrovibrio</taxon>
    </lineage>
</organism>
<evidence type="ECO:0000256" key="6">
    <source>
        <dbReference type="ARBA" id="ARBA00015850"/>
    </source>
</evidence>
<evidence type="ECO:0000256" key="13">
    <source>
        <dbReference type="ARBA" id="ARBA00023136"/>
    </source>
</evidence>
<dbReference type="PANTHER" id="PTHR34148">
    <property type="entry name" value="ADENOSYLCOBINAMIDE-GDP RIBAZOLETRANSFERASE"/>
    <property type="match status" value="1"/>
</dbReference>
<evidence type="ECO:0000256" key="8">
    <source>
        <dbReference type="ARBA" id="ARBA00022573"/>
    </source>
</evidence>